<dbReference type="Proteomes" id="UP000030428">
    <property type="component" value="Unassembled WGS sequence"/>
</dbReference>
<evidence type="ECO:0000313" key="2">
    <source>
        <dbReference type="Proteomes" id="UP000030428"/>
    </source>
</evidence>
<gene>
    <name evidence="1" type="ORF">PN36_16155</name>
</gene>
<dbReference type="EMBL" id="JSZA02000060">
    <property type="protein sequence ID" value="TGO02918.1"/>
    <property type="molecule type" value="Genomic_DNA"/>
</dbReference>
<organism evidence="1 2">
    <name type="scientific">Candidatus Thiomargarita nelsonii</name>
    <dbReference type="NCBI Taxonomy" id="1003181"/>
    <lineage>
        <taxon>Bacteria</taxon>
        <taxon>Pseudomonadati</taxon>
        <taxon>Pseudomonadota</taxon>
        <taxon>Gammaproteobacteria</taxon>
        <taxon>Thiotrichales</taxon>
        <taxon>Thiotrichaceae</taxon>
        <taxon>Thiomargarita</taxon>
    </lineage>
</organism>
<accession>A0A4E0QQD8</accession>
<name>A0A4E0QQD8_9GAMM</name>
<comment type="caution">
    <text evidence="1">The sequence shown here is derived from an EMBL/GenBank/DDBJ whole genome shotgun (WGS) entry which is preliminary data.</text>
</comment>
<evidence type="ECO:0000313" key="1">
    <source>
        <dbReference type="EMBL" id="TGO02918.1"/>
    </source>
</evidence>
<reference evidence="1 2" key="1">
    <citation type="journal article" date="2016" name="Front. Microbiol.">
        <title>Single-Cell (Meta-)Genomics of a Dimorphic Candidatus Thiomargarita nelsonii Reveals Genomic Plasticity.</title>
        <authorList>
            <person name="Flood B.E."/>
            <person name="Fliss P."/>
            <person name="Jones D.S."/>
            <person name="Dick G.J."/>
            <person name="Jain S."/>
            <person name="Kaster A.K."/>
            <person name="Winkel M."/>
            <person name="Mussmann M."/>
            <person name="Bailey J."/>
        </authorList>
    </citation>
    <scope>NUCLEOTIDE SEQUENCE [LARGE SCALE GENOMIC DNA]</scope>
    <source>
        <strain evidence="1">Hydrate Ridge</strain>
    </source>
</reference>
<proteinExistence type="predicted"/>
<dbReference type="AlphaFoldDB" id="A0A4E0QQD8"/>
<protein>
    <submittedName>
        <fullName evidence="1">Uncharacterized protein</fullName>
    </submittedName>
</protein>
<sequence>MVIIGTPTAERHLGELSEALYSLEKPYRNTNVGAAHFAEIQQEVKNVTALLQKFINTPVFLAQP</sequence>
<keyword evidence="2" id="KW-1185">Reference proteome</keyword>